<feature type="domain" description="FAD dependent oxidoreductase" evidence="5">
    <location>
        <begin position="51"/>
        <end position="440"/>
    </location>
</feature>
<dbReference type="Gene3D" id="3.50.50.60">
    <property type="entry name" value="FAD/NAD(P)-binding domain"/>
    <property type="match status" value="1"/>
</dbReference>
<evidence type="ECO:0000256" key="3">
    <source>
        <dbReference type="ARBA" id="ARBA00046185"/>
    </source>
</evidence>
<dbReference type="Gene3D" id="3.30.9.10">
    <property type="entry name" value="D-Amino Acid Oxidase, subunit A, domain 2"/>
    <property type="match status" value="1"/>
</dbReference>
<dbReference type="SUPFAM" id="SSF51905">
    <property type="entry name" value="FAD/NAD(P)-binding domain"/>
    <property type="match status" value="1"/>
</dbReference>
<feature type="compositionally biased region" description="Low complexity" evidence="4">
    <location>
        <begin position="315"/>
        <end position="331"/>
    </location>
</feature>
<protein>
    <recommendedName>
        <fullName evidence="2">FAD-dependent oxidoreductase domain-containing protein 1</fullName>
    </recommendedName>
</protein>
<evidence type="ECO:0000313" key="6">
    <source>
        <dbReference type="EMBL" id="CAD8678702.1"/>
    </source>
</evidence>
<dbReference type="GO" id="GO:0016491">
    <property type="term" value="F:oxidoreductase activity"/>
    <property type="evidence" value="ECO:0007669"/>
    <property type="project" value="UniProtKB-KW"/>
</dbReference>
<feature type="region of interest" description="Disordered" evidence="4">
    <location>
        <begin position="312"/>
        <end position="333"/>
    </location>
</feature>
<organism evidence="6">
    <name type="scientific">Chlamydomonas leiostraca</name>
    <dbReference type="NCBI Taxonomy" id="1034604"/>
    <lineage>
        <taxon>Eukaryota</taxon>
        <taxon>Viridiplantae</taxon>
        <taxon>Chlorophyta</taxon>
        <taxon>core chlorophytes</taxon>
        <taxon>Chlorophyceae</taxon>
        <taxon>CS clade</taxon>
        <taxon>Chlamydomonadales</taxon>
        <taxon>Chlamydomonadaceae</taxon>
        <taxon>Chlamydomonas</taxon>
    </lineage>
</organism>
<gene>
    <name evidence="6" type="ORF">CLEI1391_LOCUS8651</name>
</gene>
<accession>A0A7S0RIY9</accession>
<name>A0A7S0RIY9_9CHLO</name>
<sequence>MQHQRSNVGQTQHSGSRPLKCPIPRTDTRCLKPSRSSPMARAHKQQVVESDVVIVGAGIIGLLTASQLLQQGMSVALVERKQLCAGATGAGQGYLWVAHRSPDTVGWQLATTSMAMWRDMLQQDPSLSSAIEYQAAGSLLLASTAAEAEDLSSRHHSLSKHGVQTKFLDAAAVRAMEPALSLPGEGAGLLAPADAQINGRKTAAYLLERCKRHKGFQLFFDKPISGLSPAPGSGHGVSVDTATRTLRGRRATVVTAGAWSGPLLSALTGAPYDRLLAPRRGHLLEVARPQGMPALKTGMMEMSYAKHYTLGNHGGSSTSSSSSGSASGPGSTEVDITFTATQSAAGTLLLGSSREFSGWDNDGSQPIIDTIMQRAAQFLPALAGVNVAQSDTDAVRVGLRPFAHGGLPMVGPVPDVPGLYVAAGHEGSGLCLGPATAHMLCGYVGGGAPDRAHAHVYEELLPATRLLLAEL</sequence>
<dbReference type="PANTHER" id="PTHR13847:SF287">
    <property type="entry name" value="FAD-DEPENDENT OXIDOREDUCTASE DOMAIN-CONTAINING PROTEIN 1"/>
    <property type="match status" value="1"/>
</dbReference>
<dbReference type="PANTHER" id="PTHR13847">
    <property type="entry name" value="SARCOSINE DEHYDROGENASE-RELATED"/>
    <property type="match status" value="1"/>
</dbReference>
<feature type="compositionally biased region" description="Polar residues" evidence="4">
    <location>
        <begin position="1"/>
        <end position="15"/>
    </location>
</feature>
<evidence type="ECO:0000256" key="4">
    <source>
        <dbReference type="SAM" id="MobiDB-lite"/>
    </source>
</evidence>
<feature type="region of interest" description="Disordered" evidence="4">
    <location>
        <begin position="1"/>
        <end position="25"/>
    </location>
</feature>
<evidence type="ECO:0000259" key="5">
    <source>
        <dbReference type="Pfam" id="PF01266"/>
    </source>
</evidence>
<dbReference type="Pfam" id="PF01266">
    <property type="entry name" value="DAO"/>
    <property type="match status" value="1"/>
</dbReference>
<dbReference type="InterPro" id="IPR006076">
    <property type="entry name" value="FAD-dep_OxRdtase"/>
</dbReference>
<keyword evidence="1" id="KW-0560">Oxidoreductase</keyword>
<dbReference type="GO" id="GO:0005737">
    <property type="term" value="C:cytoplasm"/>
    <property type="evidence" value="ECO:0007669"/>
    <property type="project" value="TreeGrafter"/>
</dbReference>
<dbReference type="AlphaFoldDB" id="A0A7S0RIY9"/>
<dbReference type="SUPFAM" id="SSF54373">
    <property type="entry name" value="FAD-linked reductases, C-terminal domain"/>
    <property type="match status" value="1"/>
</dbReference>
<comment type="function">
    <text evidence="3">Required for the assembly of the mitochondrial membrane respiratory chain NADH dehydrogenase (Complex I). Involved in mid-late stages of complex I assembly.</text>
</comment>
<evidence type="ECO:0000256" key="1">
    <source>
        <dbReference type="ARBA" id="ARBA00023002"/>
    </source>
</evidence>
<reference evidence="6" key="1">
    <citation type="submission" date="2021-01" db="EMBL/GenBank/DDBJ databases">
        <authorList>
            <person name="Corre E."/>
            <person name="Pelletier E."/>
            <person name="Niang G."/>
            <person name="Scheremetjew M."/>
            <person name="Finn R."/>
            <person name="Kale V."/>
            <person name="Holt S."/>
            <person name="Cochrane G."/>
            <person name="Meng A."/>
            <person name="Brown T."/>
            <person name="Cohen L."/>
        </authorList>
    </citation>
    <scope>NUCLEOTIDE SEQUENCE</scope>
    <source>
        <strain evidence="6">SAG 11-49</strain>
    </source>
</reference>
<proteinExistence type="predicted"/>
<evidence type="ECO:0000256" key="2">
    <source>
        <dbReference type="ARBA" id="ARBA00039785"/>
    </source>
</evidence>
<dbReference type="InterPro" id="IPR036188">
    <property type="entry name" value="FAD/NAD-bd_sf"/>
</dbReference>
<dbReference type="EMBL" id="HBFB01015433">
    <property type="protein sequence ID" value="CAD8678702.1"/>
    <property type="molecule type" value="Transcribed_RNA"/>
</dbReference>